<dbReference type="Proteomes" id="UP001203297">
    <property type="component" value="Unassembled WGS sequence"/>
</dbReference>
<dbReference type="AlphaFoldDB" id="A0AAD4LW60"/>
<evidence type="ECO:0000313" key="1">
    <source>
        <dbReference type="EMBL" id="KAI0292695.1"/>
    </source>
</evidence>
<name>A0AAD4LW60_9AGAM</name>
<protein>
    <submittedName>
        <fullName evidence="1">Uncharacterized protein</fullName>
    </submittedName>
</protein>
<organism evidence="1 2">
    <name type="scientific">Multifurca ochricompacta</name>
    <dbReference type="NCBI Taxonomy" id="376703"/>
    <lineage>
        <taxon>Eukaryota</taxon>
        <taxon>Fungi</taxon>
        <taxon>Dikarya</taxon>
        <taxon>Basidiomycota</taxon>
        <taxon>Agaricomycotina</taxon>
        <taxon>Agaricomycetes</taxon>
        <taxon>Russulales</taxon>
        <taxon>Russulaceae</taxon>
        <taxon>Multifurca</taxon>
    </lineage>
</organism>
<sequence>MNDVKGSKKGRRSWHSVAWHGVAGVVWRGVDASNFWRCFLNYSPPSFSRFNLLFTCCSRDPLAVIRTQKKAEAGGQAATGCLFLFNYPPGVRFRSLMTQTTASTDHEEYATMFNDLRFRSVEGGVVEWKFRQIPVSITRGGSLVTFRRLAPIPQQLPSQLRTKRMRAGEGGEIVIM</sequence>
<comment type="caution">
    <text evidence="1">The sequence shown here is derived from an EMBL/GenBank/DDBJ whole genome shotgun (WGS) entry which is preliminary data.</text>
</comment>
<keyword evidence="2" id="KW-1185">Reference proteome</keyword>
<dbReference type="EMBL" id="WTXG01000113">
    <property type="protein sequence ID" value="KAI0292695.1"/>
    <property type="molecule type" value="Genomic_DNA"/>
</dbReference>
<accession>A0AAD4LW60</accession>
<gene>
    <name evidence="1" type="ORF">B0F90DRAFT_224479</name>
</gene>
<reference evidence="1" key="1">
    <citation type="journal article" date="2022" name="New Phytol.">
        <title>Evolutionary transition to the ectomycorrhizal habit in the genomes of a hyperdiverse lineage of mushroom-forming fungi.</title>
        <authorList>
            <person name="Looney B."/>
            <person name="Miyauchi S."/>
            <person name="Morin E."/>
            <person name="Drula E."/>
            <person name="Courty P.E."/>
            <person name="Kohler A."/>
            <person name="Kuo A."/>
            <person name="LaButti K."/>
            <person name="Pangilinan J."/>
            <person name="Lipzen A."/>
            <person name="Riley R."/>
            <person name="Andreopoulos W."/>
            <person name="He G."/>
            <person name="Johnson J."/>
            <person name="Nolan M."/>
            <person name="Tritt A."/>
            <person name="Barry K.W."/>
            <person name="Grigoriev I.V."/>
            <person name="Nagy L.G."/>
            <person name="Hibbett D."/>
            <person name="Henrissat B."/>
            <person name="Matheny P.B."/>
            <person name="Labbe J."/>
            <person name="Martin F.M."/>
        </authorList>
    </citation>
    <scope>NUCLEOTIDE SEQUENCE</scope>
    <source>
        <strain evidence="1">BPL690</strain>
    </source>
</reference>
<proteinExistence type="predicted"/>
<evidence type="ECO:0000313" key="2">
    <source>
        <dbReference type="Proteomes" id="UP001203297"/>
    </source>
</evidence>